<dbReference type="Pfam" id="PF00743">
    <property type="entry name" value="FMO-like"/>
    <property type="match status" value="1"/>
</dbReference>
<dbReference type="SUPFAM" id="SSF51905">
    <property type="entry name" value="FAD/NAD(P)-binding domain"/>
    <property type="match status" value="1"/>
</dbReference>
<dbReference type="Proteomes" id="UP001157125">
    <property type="component" value="Unassembled WGS sequence"/>
</dbReference>
<dbReference type="InterPro" id="IPR000960">
    <property type="entry name" value="Flavin_mOase"/>
</dbReference>
<reference evidence="6" key="1">
    <citation type="journal article" date="2019" name="Int. J. Syst. Evol. Microbiol.">
        <title>The Global Catalogue of Microorganisms (GCM) 10K type strain sequencing project: providing services to taxonomists for standard genome sequencing and annotation.</title>
        <authorList>
            <consortium name="The Broad Institute Genomics Platform"/>
            <consortium name="The Broad Institute Genome Sequencing Center for Infectious Disease"/>
            <person name="Wu L."/>
            <person name="Ma J."/>
        </authorList>
    </citation>
    <scope>NUCLEOTIDE SEQUENCE [LARGE SCALE GENOMIC DNA]</scope>
    <source>
        <strain evidence="6">NBRC 112299</strain>
    </source>
</reference>
<proteinExistence type="inferred from homology"/>
<name>A0ABQ6IGM3_9MICO</name>
<evidence type="ECO:0000313" key="6">
    <source>
        <dbReference type="Proteomes" id="UP001157125"/>
    </source>
</evidence>
<evidence type="ECO:0000256" key="2">
    <source>
        <dbReference type="ARBA" id="ARBA00022630"/>
    </source>
</evidence>
<keyword evidence="4" id="KW-0560">Oxidoreductase</keyword>
<protein>
    <recommendedName>
        <fullName evidence="7">NAD(P)/FAD-dependent oxidoreductase</fullName>
    </recommendedName>
</protein>
<dbReference type="InterPro" id="IPR036188">
    <property type="entry name" value="FAD/NAD-bd_sf"/>
</dbReference>
<dbReference type="Gene3D" id="3.50.50.60">
    <property type="entry name" value="FAD/NAD(P)-binding domain"/>
    <property type="match status" value="1"/>
</dbReference>
<gene>
    <name evidence="5" type="ORF">GCM10025876_31390</name>
</gene>
<dbReference type="EMBL" id="BSUN01000001">
    <property type="protein sequence ID" value="GMA36935.1"/>
    <property type="molecule type" value="Genomic_DNA"/>
</dbReference>
<dbReference type="PANTHER" id="PTHR43539:SF78">
    <property type="entry name" value="FLAVIN-CONTAINING MONOOXYGENASE"/>
    <property type="match status" value="1"/>
</dbReference>
<dbReference type="RefSeq" id="WP_284328858.1">
    <property type="nucleotide sequence ID" value="NZ_BSUN01000001.1"/>
</dbReference>
<evidence type="ECO:0000256" key="4">
    <source>
        <dbReference type="ARBA" id="ARBA00023002"/>
    </source>
</evidence>
<dbReference type="InterPro" id="IPR050982">
    <property type="entry name" value="Auxin_biosynth/cation_transpt"/>
</dbReference>
<dbReference type="PANTHER" id="PTHR43539">
    <property type="entry name" value="FLAVIN-BINDING MONOOXYGENASE-LIKE PROTEIN (AFU_ORTHOLOGUE AFUA_4G09220)"/>
    <property type="match status" value="1"/>
</dbReference>
<evidence type="ECO:0000256" key="1">
    <source>
        <dbReference type="ARBA" id="ARBA00010139"/>
    </source>
</evidence>
<comment type="caution">
    <text evidence="5">The sequence shown here is derived from an EMBL/GenBank/DDBJ whole genome shotgun (WGS) entry which is preliminary data.</text>
</comment>
<evidence type="ECO:0000313" key="5">
    <source>
        <dbReference type="EMBL" id="GMA36935.1"/>
    </source>
</evidence>
<keyword evidence="6" id="KW-1185">Reference proteome</keyword>
<keyword evidence="3" id="KW-0274">FAD</keyword>
<comment type="similarity">
    <text evidence="1">Belongs to the FAD-binding monooxygenase family.</text>
</comment>
<evidence type="ECO:0008006" key="7">
    <source>
        <dbReference type="Google" id="ProtNLM"/>
    </source>
</evidence>
<sequence>MEPTERTLIIGAGPAGLAAARALKEQGLPYDHVERHSAVGGLWDIDSPGTPMYESAHFISSRTLSGFPGFPMPEDYPDYPNHRQILSYLRSFAADAGLTDTITFSTEVVAIEREGDGAFTVTTRAADGATETTRYAQVIAASGVQWDPNIIDIPGYTGEIRHSVTYRDASEFAGRRVLIVGAGNSGCDIACDAARSADHAAISMRRGYWFIPKHIFGQPVDVFAKNGPTMPMWLEQAVFGRLLRVINGDPTRLGLQKPDHKAL</sequence>
<keyword evidence="2" id="KW-0285">Flavoprotein</keyword>
<dbReference type="InterPro" id="IPR020946">
    <property type="entry name" value="Flavin_mOase-like"/>
</dbReference>
<organism evidence="5 6">
    <name type="scientific">Demequina litorisediminis</name>
    <dbReference type="NCBI Taxonomy" id="1849022"/>
    <lineage>
        <taxon>Bacteria</taxon>
        <taxon>Bacillati</taxon>
        <taxon>Actinomycetota</taxon>
        <taxon>Actinomycetes</taxon>
        <taxon>Micrococcales</taxon>
        <taxon>Demequinaceae</taxon>
        <taxon>Demequina</taxon>
    </lineage>
</organism>
<evidence type="ECO:0000256" key="3">
    <source>
        <dbReference type="ARBA" id="ARBA00022827"/>
    </source>
</evidence>
<accession>A0ABQ6IGM3</accession>
<dbReference type="PRINTS" id="PR00370">
    <property type="entry name" value="FMOXYGENASE"/>
</dbReference>